<evidence type="ECO:0000313" key="2">
    <source>
        <dbReference type="EMBL" id="WTT14725.1"/>
    </source>
</evidence>
<protein>
    <submittedName>
        <fullName evidence="2">AAA family ATPase</fullName>
    </submittedName>
</protein>
<dbReference type="AlphaFoldDB" id="A0AAU1ZTD1"/>
<accession>A0AAU1ZTD1</accession>
<dbReference type="Gene3D" id="3.40.50.300">
    <property type="entry name" value="P-loop containing nucleotide triphosphate hydrolases"/>
    <property type="match status" value="1"/>
</dbReference>
<dbReference type="Pfam" id="PF13191">
    <property type="entry name" value="AAA_16"/>
    <property type="match status" value="1"/>
</dbReference>
<reference evidence="2" key="1">
    <citation type="submission" date="2022-10" db="EMBL/GenBank/DDBJ databases">
        <title>The complete genomes of actinobacterial strains from the NBC collection.</title>
        <authorList>
            <person name="Joergensen T.S."/>
            <person name="Alvarez Arevalo M."/>
            <person name="Sterndorff E.B."/>
            <person name="Faurdal D."/>
            <person name="Vuksanovic O."/>
            <person name="Mourched A.-S."/>
            <person name="Charusanti P."/>
            <person name="Shaw S."/>
            <person name="Blin K."/>
            <person name="Weber T."/>
        </authorList>
    </citation>
    <scope>NUCLEOTIDE SEQUENCE</scope>
    <source>
        <strain evidence="2">NBC_00093</strain>
    </source>
</reference>
<gene>
    <name evidence="2" type="ORF">OHA22_03910</name>
</gene>
<dbReference type="InterPro" id="IPR027417">
    <property type="entry name" value="P-loop_NTPase"/>
</dbReference>
<sequence length="691" mass="76281">MGVRQGRALGDVLEAARDRAFVGRAGELALFRGALAGAPGAFPVHYLHGPGGIGKSTLLRRFAREARRAGRQVVEADGRTVVPTPQGFTAAVGEAVGEPGVVLLVDTFERCQGLESWLCEQFLLGLPADGVVVIAGRRTPDVRWTSDPGWADLLRVTSLRNLTPDDAARLLHVRGLKPEAHRAVLSFTGGNPLALTLAAAVAVREEGAGSGWKPSQDVIATLLTELLGDIPSAAHRRALEICAHSHVTSETLLRALMGAEGSELFAWLREQPFIEPTGAGLFPHDVVREALEADLRWRDPDGFADMHRTVHQHLVERVRTAPEEQMLSATGALLYLYRREASANFRKWREGGHVEDEPYTEAARGRVLELVESAEGEASAAICRFWLDRQPEGFRVYRSTQTGEIVAFFAWLRLREPLDTGVDPVVDAAWAHARSTAPLRPDEHMALARFSVHPPRYQRTSAPMDLMHWRALGEIFRADRLAWTFVVMRDNGYWDDYLSHFAMPPDARRPGIGQHTYALFGHDWRAQPVGSWLAARSNATLSDDPGARTPHHTREHAELVVLSRPEFDTAVRDTLRTLRRPDVLADNPLNRSRLVSESGTTLTELLASAIEALREGRSGEKHHRALTTTYLAGTPTQEAAAERLGLPFSTYRRHLTSGIDRLTDVLWRSELNGTRITEVNQAQAADGTDRG</sequence>
<organism evidence="2">
    <name type="scientific">Streptomyces sp. NBC_00093</name>
    <dbReference type="NCBI Taxonomy" id="2975649"/>
    <lineage>
        <taxon>Bacteria</taxon>
        <taxon>Bacillati</taxon>
        <taxon>Actinomycetota</taxon>
        <taxon>Actinomycetes</taxon>
        <taxon>Kitasatosporales</taxon>
        <taxon>Streptomycetaceae</taxon>
        <taxon>Streptomyces</taxon>
    </lineage>
</organism>
<name>A0AAU1ZTD1_9ACTN</name>
<evidence type="ECO:0000259" key="1">
    <source>
        <dbReference type="Pfam" id="PF13191"/>
    </source>
</evidence>
<dbReference type="EMBL" id="CP108222">
    <property type="protein sequence ID" value="WTT14725.1"/>
    <property type="molecule type" value="Genomic_DNA"/>
</dbReference>
<feature type="domain" description="Orc1-like AAA ATPase" evidence="1">
    <location>
        <begin position="21"/>
        <end position="81"/>
    </location>
</feature>
<dbReference type="SUPFAM" id="SSF52540">
    <property type="entry name" value="P-loop containing nucleoside triphosphate hydrolases"/>
    <property type="match status" value="1"/>
</dbReference>
<dbReference type="InterPro" id="IPR041664">
    <property type="entry name" value="AAA_16"/>
</dbReference>
<proteinExistence type="predicted"/>